<keyword evidence="5 7" id="KW-0863">Zinc-finger</keyword>
<evidence type="ECO:0000256" key="7">
    <source>
        <dbReference type="PROSITE-ProRule" id="PRU00134"/>
    </source>
</evidence>
<keyword evidence="3" id="KW-0949">S-adenosyl-L-methionine</keyword>
<dbReference type="PANTHER" id="PTHR46165">
    <property type="entry name" value="SET AND MYND DOMAIN-CONTAINING PROTEIN 4"/>
    <property type="match status" value="1"/>
</dbReference>
<dbReference type="Gene3D" id="6.10.140.2220">
    <property type="match status" value="1"/>
</dbReference>
<evidence type="ECO:0000256" key="2">
    <source>
        <dbReference type="ARBA" id="ARBA00022679"/>
    </source>
</evidence>
<dbReference type="InterPro" id="IPR046341">
    <property type="entry name" value="SET_dom_sf"/>
</dbReference>
<name>A0A8S1BX96_9INSE</name>
<dbReference type="AlphaFoldDB" id="A0A8S1BX96"/>
<evidence type="ECO:0000313" key="9">
    <source>
        <dbReference type="EMBL" id="CAB3363228.1"/>
    </source>
</evidence>
<reference evidence="9 10" key="1">
    <citation type="submission" date="2020-04" db="EMBL/GenBank/DDBJ databases">
        <authorList>
            <person name="Alioto T."/>
            <person name="Alioto T."/>
            <person name="Gomez Garrido J."/>
        </authorList>
    </citation>
    <scope>NUCLEOTIDE SEQUENCE [LARGE SCALE GENOMIC DNA]</scope>
</reference>
<dbReference type="PANTHER" id="PTHR46165:SF2">
    <property type="entry name" value="SET AND MYND DOMAIN-CONTAINING PROTEIN 4"/>
    <property type="match status" value="1"/>
</dbReference>
<evidence type="ECO:0000259" key="8">
    <source>
        <dbReference type="PROSITE" id="PS50865"/>
    </source>
</evidence>
<dbReference type="GO" id="GO:0042826">
    <property type="term" value="F:histone deacetylase binding"/>
    <property type="evidence" value="ECO:0007669"/>
    <property type="project" value="TreeGrafter"/>
</dbReference>
<evidence type="ECO:0000256" key="1">
    <source>
        <dbReference type="ARBA" id="ARBA00022603"/>
    </source>
</evidence>
<dbReference type="GO" id="GO:0005634">
    <property type="term" value="C:nucleus"/>
    <property type="evidence" value="ECO:0007669"/>
    <property type="project" value="TreeGrafter"/>
</dbReference>
<keyword evidence="1" id="KW-0489">Methyltransferase</keyword>
<dbReference type="EMBL" id="CADEPI010000011">
    <property type="protein sequence ID" value="CAB3363228.1"/>
    <property type="molecule type" value="Genomic_DNA"/>
</dbReference>
<evidence type="ECO:0000256" key="4">
    <source>
        <dbReference type="ARBA" id="ARBA00022723"/>
    </source>
</evidence>
<organism evidence="9 10">
    <name type="scientific">Cloeon dipterum</name>
    <dbReference type="NCBI Taxonomy" id="197152"/>
    <lineage>
        <taxon>Eukaryota</taxon>
        <taxon>Metazoa</taxon>
        <taxon>Ecdysozoa</taxon>
        <taxon>Arthropoda</taxon>
        <taxon>Hexapoda</taxon>
        <taxon>Insecta</taxon>
        <taxon>Pterygota</taxon>
        <taxon>Palaeoptera</taxon>
        <taxon>Ephemeroptera</taxon>
        <taxon>Pisciforma</taxon>
        <taxon>Baetidae</taxon>
        <taxon>Cloeon</taxon>
    </lineage>
</organism>
<comment type="caution">
    <text evidence="9">The sequence shown here is derived from an EMBL/GenBank/DDBJ whole genome shotgun (WGS) entry which is preliminary data.</text>
</comment>
<dbReference type="Pfam" id="PF01753">
    <property type="entry name" value="zf-MYND"/>
    <property type="match status" value="1"/>
</dbReference>
<gene>
    <name evidence="9" type="ORF">CLODIP_2_CD14820</name>
</gene>
<dbReference type="GO" id="GO:0008168">
    <property type="term" value="F:methyltransferase activity"/>
    <property type="evidence" value="ECO:0007669"/>
    <property type="project" value="UniProtKB-KW"/>
</dbReference>
<protein>
    <recommendedName>
        <fullName evidence="8">MYND-type domain-containing protein</fullName>
    </recommendedName>
</protein>
<feature type="domain" description="MYND-type" evidence="8">
    <location>
        <begin position="193"/>
        <end position="232"/>
    </location>
</feature>
<proteinExistence type="predicted"/>
<dbReference type="InterPro" id="IPR052097">
    <property type="entry name" value="SET-MYND_domain_protein"/>
</dbReference>
<evidence type="ECO:0000313" key="10">
    <source>
        <dbReference type="Proteomes" id="UP000494165"/>
    </source>
</evidence>
<sequence length="357" mass="40721">MMGREKTAPRPSDHHGHHHFIQLLRCSDFKNDLARQNLNTMLSKTLKSRILELIKDGYSAYQECLNELREFLATGLIQRSIFLSSLGMHSEIIEDLEYAVERTNFSGECIDLLNFTTGTFYDALGNNEMRDRAEHPIFSSALKILDDPSDKILVAARDISIGDVLCVENPISYGMFMCTDTDLSSSGNAWLYCTECFKMCFYLRPCSKCSWINYCSDQCEKVAWDKYHKGECANMSLSNKENFEMLIKVSELCVGRGQREYLVLRELVGRFIEIYFHAQTMRSNNIIPVQVKNIFTQISRSEIIEVAISLHVFVRSTKINDVPVAGNLDVFVQSSDKDLGVADVEHYLIVSFDQCPS</sequence>
<dbReference type="Proteomes" id="UP000494165">
    <property type="component" value="Unassembled WGS sequence"/>
</dbReference>
<keyword evidence="4" id="KW-0479">Metal-binding</keyword>
<accession>A0A8S1BX96</accession>
<evidence type="ECO:0000256" key="6">
    <source>
        <dbReference type="ARBA" id="ARBA00022833"/>
    </source>
</evidence>
<keyword evidence="2" id="KW-0808">Transferase</keyword>
<evidence type="ECO:0000256" key="5">
    <source>
        <dbReference type="ARBA" id="ARBA00022771"/>
    </source>
</evidence>
<dbReference type="InterPro" id="IPR002893">
    <property type="entry name" value="Znf_MYND"/>
</dbReference>
<dbReference type="Gene3D" id="2.170.270.10">
    <property type="entry name" value="SET domain"/>
    <property type="match status" value="1"/>
</dbReference>
<keyword evidence="6" id="KW-0862">Zinc</keyword>
<dbReference type="GO" id="GO:0008270">
    <property type="term" value="F:zinc ion binding"/>
    <property type="evidence" value="ECO:0007669"/>
    <property type="project" value="UniProtKB-KW"/>
</dbReference>
<dbReference type="OrthoDB" id="5945798at2759"/>
<dbReference type="GO" id="GO:0005737">
    <property type="term" value="C:cytoplasm"/>
    <property type="evidence" value="ECO:0007669"/>
    <property type="project" value="TreeGrafter"/>
</dbReference>
<dbReference type="PROSITE" id="PS01360">
    <property type="entry name" value="ZF_MYND_1"/>
    <property type="match status" value="1"/>
</dbReference>
<dbReference type="SUPFAM" id="SSF144232">
    <property type="entry name" value="HIT/MYND zinc finger-like"/>
    <property type="match status" value="1"/>
</dbReference>
<dbReference type="PROSITE" id="PS50865">
    <property type="entry name" value="ZF_MYND_2"/>
    <property type="match status" value="1"/>
</dbReference>
<evidence type="ECO:0000256" key="3">
    <source>
        <dbReference type="ARBA" id="ARBA00022691"/>
    </source>
</evidence>
<dbReference type="GO" id="GO:0032259">
    <property type="term" value="P:methylation"/>
    <property type="evidence" value="ECO:0007669"/>
    <property type="project" value="UniProtKB-KW"/>
</dbReference>
<keyword evidence="10" id="KW-1185">Reference proteome</keyword>